<dbReference type="InterPro" id="IPR039425">
    <property type="entry name" value="RNA_pol_sigma-70-like"/>
</dbReference>
<keyword evidence="5" id="KW-0804">Transcription</keyword>
<dbReference type="EMBL" id="BJLP01000006">
    <property type="protein sequence ID" value="GEA80107.1"/>
    <property type="molecule type" value="Genomic_DNA"/>
</dbReference>
<proteinExistence type="inferred from homology"/>
<dbReference type="InterPro" id="IPR013324">
    <property type="entry name" value="RNA_pol_sigma_r3/r4-like"/>
</dbReference>
<evidence type="ECO:0000259" key="7">
    <source>
        <dbReference type="Pfam" id="PF08281"/>
    </source>
</evidence>
<evidence type="ECO:0000313" key="9">
    <source>
        <dbReference type="Proteomes" id="UP000315842"/>
    </source>
</evidence>
<comment type="caution">
    <text evidence="8">The sequence shown here is derived from an EMBL/GenBank/DDBJ whole genome shotgun (WGS) entry which is preliminary data.</text>
</comment>
<feature type="domain" description="RNA polymerase sigma factor 70 region 4 type 2" evidence="7">
    <location>
        <begin position="132"/>
        <end position="184"/>
    </location>
</feature>
<dbReference type="GO" id="GO:0016987">
    <property type="term" value="F:sigma factor activity"/>
    <property type="evidence" value="ECO:0007669"/>
    <property type="project" value="UniProtKB-KW"/>
</dbReference>
<organism evidence="8 9">
    <name type="scientific">Cellulomonas uda</name>
    <dbReference type="NCBI Taxonomy" id="1714"/>
    <lineage>
        <taxon>Bacteria</taxon>
        <taxon>Bacillati</taxon>
        <taxon>Actinomycetota</taxon>
        <taxon>Actinomycetes</taxon>
        <taxon>Micrococcales</taxon>
        <taxon>Cellulomonadaceae</taxon>
        <taxon>Cellulomonas</taxon>
    </lineage>
</organism>
<dbReference type="SUPFAM" id="SSF88946">
    <property type="entry name" value="Sigma2 domain of RNA polymerase sigma factors"/>
    <property type="match status" value="1"/>
</dbReference>
<keyword evidence="2" id="KW-0805">Transcription regulation</keyword>
<dbReference type="Gene3D" id="1.10.1740.10">
    <property type="match status" value="1"/>
</dbReference>
<evidence type="ECO:0000256" key="3">
    <source>
        <dbReference type="ARBA" id="ARBA00023082"/>
    </source>
</evidence>
<comment type="similarity">
    <text evidence="1">Belongs to the sigma-70 factor family. ECF subfamily.</text>
</comment>
<evidence type="ECO:0000313" key="8">
    <source>
        <dbReference type="EMBL" id="GEA80107.1"/>
    </source>
</evidence>
<dbReference type="CDD" id="cd06171">
    <property type="entry name" value="Sigma70_r4"/>
    <property type="match status" value="1"/>
</dbReference>
<dbReference type="Gene3D" id="1.10.10.10">
    <property type="entry name" value="Winged helix-like DNA-binding domain superfamily/Winged helix DNA-binding domain"/>
    <property type="match status" value="1"/>
</dbReference>
<dbReference type="SUPFAM" id="SSF88659">
    <property type="entry name" value="Sigma3 and sigma4 domains of RNA polymerase sigma factors"/>
    <property type="match status" value="1"/>
</dbReference>
<evidence type="ECO:0000256" key="4">
    <source>
        <dbReference type="ARBA" id="ARBA00023125"/>
    </source>
</evidence>
<feature type="domain" description="RNA polymerase sigma-70 region 2" evidence="6">
    <location>
        <begin position="38"/>
        <end position="107"/>
    </location>
</feature>
<keyword evidence="9" id="KW-1185">Reference proteome</keyword>
<dbReference type="InterPro" id="IPR013325">
    <property type="entry name" value="RNA_pol_sigma_r2"/>
</dbReference>
<dbReference type="InterPro" id="IPR013249">
    <property type="entry name" value="RNA_pol_sigma70_r4_t2"/>
</dbReference>
<keyword evidence="4" id="KW-0238">DNA-binding</keyword>
<evidence type="ECO:0000256" key="1">
    <source>
        <dbReference type="ARBA" id="ARBA00010641"/>
    </source>
</evidence>
<evidence type="ECO:0000256" key="2">
    <source>
        <dbReference type="ARBA" id="ARBA00023015"/>
    </source>
</evidence>
<dbReference type="PANTHER" id="PTHR43133">
    <property type="entry name" value="RNA POLYMERASE ECF-TYPE SIGMA FACTO"/>
    <property type="match status" value="1"/>
</dbReference>
<reference evidence="8 9" key="1">
    <citation type="submission" date="2019-06" db="EMBL/GenBank/DDBJ databases">
        <title>Whole genome shotgun sequence of Cellulomonas uda NBRC 3747.</title>
        <authorList>
            <person name="Hosoyama A."/>
            <person name="Uohara A."/>
            <person name="Ohji S."/>
            <person name="Ichikawa N."/>
        </authorList>
    </citation>
    <scope>NUCLEOTIDE SEQUENCE [LARGE SCALE GENOMIC DNA]</scope>
    <source>
        <strain evidence="8 9">NBRC 3747</strain>
    </source>
</reference>
<keyword evidence="3" id="KW-0731">Sigma factor</keyword>
<dbReference type="NCBIfam" id="TIGR02937">
    <property type="entry name" value="sigma70-ECF"/>
    <property type="match status" value="1"/>
</dbReference>
<evidence type="ECO:0000259" key="6">
    <source>
        <dbReference type="Pfam" id="PF04542"/>
    </source>
</evidence>
<dbReference type="InterPro" id="IPR007627">
    <property type="entry name" value="RNA_pol_sigma70_r2"/>
</dbReference>
<dbReference type="InterPro" id="IPR014284">
    <property type="entry name" value="RNA_pol_sigma-70_dom"/>
</dbReference>
<sequence length="197" mass="21703">MSAQVSHLVAPRDEIDGTERAATPVAAVTRSDDRVTVLVRTFGPRVLGYLARRVRHREDAADLFSQTLATVWRRRDDVPSDDDEALAWMIGVARLTLANGARAARRRDALVRRLRDEIVVRAAQRPGSEVGEQVRDALARLSEPDQEILRLDAWDGLTGDQIATVLDLTPAAARQRLSRARGRLRAVLEADGAAASR</sequence>
<dbReference type="Pfam" id="PF04542">
    <property type="entry name" value="Sigma70_r2"/>
    <property type="match status" value="1"/>
</dbReference>
<dbReference type="RefSeq" id="WP_208405420.1">
    <property type="nucleotide sequence ID" value="NZ_BJLP01000006.1"/>
</dbReference>
<dbReference type="AlphaFoldDB" id="A0A4Y3K837"/>
<dbReference type="Proteomes" id="UP000315842">
    <property type="component" value="Unassembled WGS sequence"/>
</dbReference>
<dbReference type="GO" id="GO:0006352">
    <property type="term" value="P:DNA-templated transcription initiation"/>
    <property type="evidence" value="ECO:0007669"/>
    <property type="project" value="InterPro"/>
</dbReference>
<dbReference type="PANTHER" id="PTHR43133:SF8">
    <property type="entry name" value="RNA POLYMERASE SIGMA FACTOR HI_1459-RELATED"/>
    <property type="match status" value="1"/>
</dbReference>
<evidence type="ECO:0000256" key="5">
    <source>
        <dbReference type="ARBA" id="ARBA00023163"/>
    </source>
</evidence>
<dbReference type="Pfam" id="PF08281">
    <property type="entry name" value="Sigma70_r4_2"/>
    <property type="match status" value="1"/>
</dbReference>
<protein>
    <recommendedName>
        <fullName evidence="10">DNA-directed RNA polymerase sigma-70 factor</fullName>
    </recommendedName>
</protein>
<evidence type="ECO:0008006" key="10">
    <source>
        <dbReference type="Google" id="ProtNLM"/>
    </source>
</evidence>
<dbReference type="InterPro" id="IPR036388">
    <property type="entry name" value="WH-like_DNA-bd_sf"/>
</dbReference>
<dbReference type="GO" id="GO:0003677">
    <property type="term" value="F:DNA binding"/>
    <property type="evidence" value="ECO:0007669"/>
    <property type="project" value="UniProtKB-KW"/>
</dbReference>
<accession>A0A4Y3K837</accession>
<name>A0A4Y3K837_CELUD</name>
<gene>
    <name evidence="8" type="ORF">CUD01_05510</name>
</gene>